<evidence type="ECO:0000256" key="7">
    <source>
        <dbReference type="ARBA" id="ARBA00022989"/>
    </source>
</evidence>
<evidence type="ECO:0000256" key="12">
    <source>
        <dbReference type="ARBA" id="ARBA00041185"/>
    </source>
</evidence>
<evidence type="ECO:0000256" key="1">
    <source>
        <dbReference type="ARBA" id="ARBA00004141"/>
    </source>
</evidence>
<proteinExistence type="inferred from homology"/>
<dbReference type="GO" id="GO:0051301">
    <property type="term" value="P:cell division"/>
    <property type="evidence" value="ECO:0007669"/>
    <property type="project" value="InterPro"/>
</dbReference>
<evidence type="ECO:0000256" key="5">
    <source>
        <dbReference type="ARBA" id="ARBA00022960"/>
    </source>
</evidence>
<dbReference type="GO" id="GO:0009252">
    <property type="term" value="P:peptidoglycan biosynthetic process"/>
    <property type="evidence" value="ECO:0007669"/>
    <property type="project" value="UniProtKB-KW"/>
</dbReference>
<evidence type="ECO:0000256" key="2">
    <source>
        <dbReference type="ARBA" id="ARBA00022676"/>
    </source>
</evidence>
<organism evidence="17 18">
    <name type="scientific">Candidatus Wolfebacteria bacterium RIFCSPHIGHO2_01_FULL_48_22</name>
    <dbReference type="NCBI Taxonomy" id="1802555"/>
    <lineage>
        <taxon>Bacteria</taxon>
        <taxon>Candidatus Wolfeibacteriota</taxon>
    </lineage>
</organism>
<accession>A0A1F8DTC6</accession>
<dbReference type="PANTHER" id="PTHR30474">
    <property type="entry name" value="CELL CYCLE PROTEIN"/>
    <property type="match status" value="1"/>
</dbReference>
<evidence type="ECO:0000313" key="17">
    <source>
        <dbReference type="EMBL" id="OGM91844.1"/>
    </source>
</evidence>
<keyword evidence="4 16" id="KW-0812">Transmembrane</keyword>
<feature type="transmembrane region" description="Helical" evidence="16">
    <location>
        <begin position="12"/>
        <end position="33"/>
    </location>
</feature>
<comment type="catalytic activity">
    <reaction evidence="15">
        <text>[GlcNAc-(1-&gt;4)-Mur2Ac(oyl-L-Ala-gamma-D-Glu-L-Lys-D-Ala-D-Ala)](n)-di-trans,octa-cis-undecaprenyl diphosphate + beta-D-GlcNAc-(1-&gt;4)-Mur2Ac(oyl-L-Ala-gamma-D-Glu-L-Lys-D-Ala-D-Ala)-di-trans,octa-cis-undecaprenyl diphosphate = [GlcNAc-(1-&gt;4)-Mur2Ac(oyl-L-Ala-gamma-D-Glu-L-Lys-D-Ala-D-Ala)](n+1)-di-trans,octa-cis-undecaprenyl diphosphate + di-trans,octa-cis-undecaprenyl diphosphate + H(+)</text>
        <dbReference type="Rhea" id="RHEA:23708"/>
        <dbReference type="Rhea" id="RHEA-COMP:9602"/>
        <dbReference type="Rhea" id="RHEA-COMP:9603"/>
        <dbReference type="ChEBI" id="CHEBI:15378"/>
        <dbReference type="ChEBI" id="CHEBI:58405"/>
        <dbReference type="ChEBI" id="CHEBI:60033"/>
        <dbReference type="ChEBI" id="CHEBI:78435"/>
        <dbReference type="EC" id="2.4.99.28"/>
    </reaction>
</comment>
<evidence type="ECO:0000256" key="16">
    <source>
        <dbReference type="SAM" id="Phobius"/>
    </source>
</evidence>
<dbReference type="GO" id="GO:0032153">
    <property type="term" value="C:cell division site"/>
    <property type="evidence" value="ECO:0007669"/>
    <property type="project" value="TreeGrafter"/>
</dbReference>
<keyword evidence="7 16" id="KW-1133">Transmembrane helix</keyword>
<keyword evidence="6" id="KW-0573">Peptidoglycan synthesis</keyword>
<dbReference type="GO" id="GO:0008360">
    <property type="term" value="P:regulation of cell shape"/>
    <property type="evidence" value="ECO:0007669"/>
    <property type="project" value="UniProtKB-KW"/>
</dbReference>
<comment type="subcellular location">
    <subcellularLocation>
        <location evidence="1">Membrane</location>
        <topology evidence="1">Multi-pass membrane protein</topology>
    </subcellularLocation>
</comment>
<dbReference type="InterPro" id="IPR001182">
    <property type="entry name" value="FtsW/RodA"/>
</dbReference>
<feature type="transmembrane region" description="Helical" evidence="16">
    <location>
        <begin position="78"/>
        <end position="100"/>
    </location>
</feature>
<reference evidence="17 18" key="1">
    <citation type="journal article" date="2016" name="Nat. Commun.">
        <title>Thousands of microbial genomes shed light on interconnected biogeochemical processes in an aquifer system.</title>
        <authorList>
            <person name="Anantharaman K."/>
            <person name="Brown C.T."/>
            <person name="Hug L.A."/>
            <person name="Sharon I."/>
            <person name="Castelle C.J."/>
            <person name="Probst A.J."/>
            <person name="Thomas B.C."/>
            <person name="Singh A."/>
            <person name="Wilkins M.J."/>
            <person name="Karaoz U."/>
            <person name="Brodie E.L."/>
            <person name="Williams K.H."/>
            <person name="Hubbard S.S."/>
            <person name="Banfield J.F."/>
        </authorList>
    </citation>
    <scope>NUCLEOTIDE SEQUENCE [LARGE SCALE GENOMIC DNA]</scope>
</reference>
<feature type="transmembrane region" description="Helical" evidence="16">
    <location>
        <begin position="317"/>
        <end position="341"/>
    </location>
</feature>
<evidence type="ECO:0000256" key="11">
    <source>
        <dbReference type="ARBA" id="ARBA00038053"/>
    </source>
</evidence>
<keyword evidence="5" id="KW-0133">Cell shape</keyword>
<feature type="transmembrane region" description="Helical" evidence="16">
    <location>
        <begin position="353"/>
        <end position="374"/>
    </location>
</feature>
<keyword evidence="8 16" id="KW-0472">Membrane</keyword>
<comment type="similarity">
    <text evidence="11">Belongs to the SEDS family. FtsW subfamily.</text>
</comment>
<feature type="transmembrane region" description="Helical" evidence="16">
    <location>
        <begin position="169"/>
        <end position="185"/>
    </location>
</feature>
<evidence type="ECO:0000256" key="15">
    <source>
        <dbReference type="ARBA" id="ARBA00049902"/>
    </source>
</evidence>
<name>A0A1F8DTC6_9BACT</name>
<dbReference type="EC" id="2.4.99.28" evidence="14"/>
<feature type="transmembrane region" description="Helical" evidence="16">
    <location>
        <begin position="279"/>
        <end position="305"/>
    </location>
</feature>
<gene>
    <name evidence="17" type="ORF">A2755_00555</name>
</gene>
<dbReference type="Proteomes" id="UP000177029">
    <property type="component" value="Unassembled WGS sequence"/>
</dbReference>
<dbReference type="AlphaFoldDB" id="A0A1F8DTC6"/>
<evidence type="ECO:0000256" key="14">
    <source>
        <dbReference type="ARBA" id="ARBA00044770"/>
    </source>
</evidence>
<dbReference type="PANTHER" id="PTHR30474:SF2">
    <property type="entry name" value="PEPTIDOGLYCAN GLYCOSYLTRANSFERASE FTSW-RELATED"/>
    <property type="match status" value="1"/>
</dbReference>
<evidence type="ECO:0000256" key="3">
    <source>
        <dbReference type="ARBA" id="ARBA00022679"/>
    </source>
</evidence>
<evidence type="ECO:0000256" key="9">
    <source>
        <dbReference type="ARBA" id="ARBA00032370"/>
    </source>
</evidence>
<feature type="transmembrane region" description="Helical" evidence="16">
    <location>
        <begin position="192"/>
        <end position="212"/>
    </location>
</feature>
<sequence length="384" mass="42025">MRFFAKFGHGADTTLLIVVVVLIFAGFLFLASASSDVGTLRYGDGYFFLKNQMLKGLLPGVVGFLFGYFFYYRRWKPLSFVLLAANVILLILVFTPLGYAAKGANRWIDIGGFSFQPSEFLKITFILYIANLLSSAILKKQKKSWQTYFLFAGVTLAVGFLIFIQPATTMAVIVLGAGAIIYFLNSGGWKQVLASIGIVAVVGGLLLAVTPYRFLRVLPFWNDIAQEVAPGLVVEQEEVDTFHADQSLLAIGMGGISGVGFGQSTTKYSLLPEPMGDSIFSVIAEEFGFVGSFILIVLYVVLFWRMTDIMQRCTDDFARLTVLGFAAVISIQTIIHIAANAALFPYTGVPLPFISYGGTALAVMLTMMGITLNISRHTSRLKTM</sequence>
<dbReference type="GO" id="GO:0008955">
    <property type="term" value="F:peptidoglycan glycosyltransferase activity"/>
    <property type="evidence" value="ECO:0007669"/>
    <property type="project" value="UniProtKB-EC"/>
</dbReference>
<feature type="transmembrane region" description="Helical" evidence="16">
    <location>
        <begin position="120"/>
        <end position="138"/>
    </location>
</feature>
<dbReference type="GO" id="GO:0005886">
    <property type="term" value="C:plasma membrane"/>
    <property type="evidence" value="ECO:0007669"/>
    <property type="project" value="TreeGrafter"/>
</dbReference>
<keyword evidence="3" id="KW-0808">Transferase</keyword>
<feature type="transmembrane region" description="Helical" evidence="16">
    <location>
        <begin position="53"/>
        <end position="71"/>
    </location>
</feature>
<evidence type="ECO:0000256" key="13">
    <source>
        <dbReference type="ARBA" id="ARBA00041418"/>
    </source>
</evidence>
<evidence type="ECO:0000256" key="6">
    <source>
        <dbReference type="ARBA" id="ARBA00022984"/>
    </source>
</evidence>
<feature type="transmembrane region" description="Helical" evidence="16">
    <location>
        <begin position="145"/>
        <end position="163"/>
    </location>
</feature>
<dbReference type="GO" id="GO:0015648">
    <property type="term" value="F:lipid-linked peptidoglycan transporter activity"/>
    <property type="evidence" value="ECO:0007669"/>
    <property type="project" value="TreeGrafter"/>
</dbReference>
<evidence type="ECO:0000256" key="8">
    <source>
        <dbReference type="ARBA" id="ARBA00023136"/>
    </source>
</evidence>
<comment type="caution">
    <text evidence="17">The sequence shown here is derived from an EMBL/GenBank/DDBJ whole genome shotgun (WGS) entry which is preliminary data.</text>
</comment>
<evidence type="ECO:0000313" key="18">
    <source>
        <dbReference type="Proteomes" id="UP000177029"/>
    </source>
</evidence>
<keyword evidence="2" id="KW-0328">Glycosyltransferase</keyword>
<protein>
    <recommendedName>
        <fullName evidence="12">Probable peptidoglycan glycosyltransferase FtsW</fullName>
        <ecNumber evidence="14">2.4.99.28</ecNumber>
    </recommendedName>
    <alternativeName>
        <fullName evidence="13">Cell division protein FtsW</fullName>
    </alternativeName>
    <alternativeName>
        <fullName evidence="10">Cell wall polymerase</fullName>
    </alternativeName>
    <alternativeName>
        <fullName evidence="9">Peptidoglycan polymerase</fullName>
    </alternativeName>
</protein>
<dbReference type="EMBL" id="MGIP01000005">
    <property type="protein sequence ID" value="OGM91844.1"/>
    <property type="molecule type" value="Genomic_DNA"/>
</dbReference>
<dbReference type="Pfam" id="PF01098">
    <property type="entry name" value="FTSW_RODA_SPOVE"/>
    <property type="match status" value="1"/>
</dbReference>
<evidence type="ECO:0000256" key="10">
    <source>
        <dbReference type="ARBA" id="ARBA00033270"/>
    </source>
</evidence>
<evidence type="ECO:0000256" key="4">
    <source>
        <dbReference type="ARBA" id="ARBA00022692"/>
    </source>
</evidence>
<dbReference type="STRING" id="1802555.A2755_00555"/>